<keyword evidence="3" id="KW-1185">Reference proteome</keyword>
<reference evidence="3" key="1">
    <citation type="submission" date="2016-10" db="EMBL/GenBank/DDBJ databases">
        <authorList>
            <person name="Varghese N."/>
            <person name="Submissions S."/>
        </authorList>
    </citation>
    <scope>NUCLEOTIDE SEQUENCE [LARGE SCALE GENOMIC DNA]</scope>
    <source>
        <strain evidence="3">OR362-8,ATCC BAA-1266,JCM 13504</strain>
    </source>
</reference>
<name>A0A1I5Z8V9_HYMAR</name>
<evidence type="ECO:0000313" key="2">
    <source>
        <dbReference type="EMBL" id="SFQ52537.1"/>
    </source>
</evidence>
<dbReference type="PANTHER" id="PTHR39639">
    <property type="entry name" value="CHROMOSOME 16, WHOLE GENOME SHOTGUN SEQUENCE"/>
    <property type="match status" value="1"/>
</dbReference>
<gene>
    <name evidence="2" type="ORF">SAMN04515668_2794</name>
</gene>
<evidence type="ECO:0000313" key="3">
    <source>
        <dbReference type="Proteomes" id="UP000199029"/>
    </source>
</evidence>
<dbReference type="Proteomes" id="UP000199029">
    <property type="component" value="Unassembled WGS sequence"/>
</dbReference>
<dbReference type="OrthoDB" id="9764212at2"/>
<dbReference type="Pfam" id="PF03235">
    <property type="entry name" value="GmrSD_N"/>
    <property type="match status" value="1"/>
</dbReference>
<dbReference type="RefSeq" id="WP_092674238.1">
    <property type="nucleotide sequence ID" value="NZ_FOXS01000003.1"/>
</dbReference>
<dbReference type="InterPro" id="IPR004919">
    <property type="entry name" value="GmrSD_N"/>
</dbReference>
<protein>
    <recommendedName>
        <fullName evidence="1">GmrSD restriction endonucleases N-terminal domain-containing protein</fullName>
    </recommendedName>
</protein>
<sequence length="366" mass="42612">MIYSNSEWTIGSLISSYEKEELNLNPPYQRHDIWTPIAKKRLIDSIKIGYPLPSFFLHKRENSKYDVVDGQQRTRTLLGYIKNLFPDLNKKYFSDSESSSILDYRISVVIIETETDESIEDFYYRVNNYGSKLNRQETLKAQYSGSLFLKLVEELAESNEFIGLGLFTSSATSRMIDIDFISELLAQVKYGVTDKKHYVDKLYDVIASEEEFNELRNGFYETIRIFQRLNTVFAIRDTRYKQKNDFYTLFGFVNKRKSLSIETFTSFYKLLVVIGDDILPSNSECISMQDYAFNCISQSNSSEARKARLSFFVELLTNETAELNETQEDVSDYYSIEYTPYLVEGYTTLDYQAINSTLDKPKTFAV</sequence>
<dbReference type="AlphaFoldDB" id="A0A1I5Z8V9"/>
<evidence type="ECO:0000259" key="1">
    <source>
        <dbReference type="Pfam" id="PF03235"/>
    </source>
</evidence>
<proteinExistence type="predicted"/>
<dbReference type="STRING" id="1227077.SAMN04515668_2794"/>
<dbReference type="PANTHER" id="PTHR39639:SF1">
    <property type="entry name" value="DUF262 DOMAIN-CONTAINING PROTEIN"/>
    <property type="match status" value="1"/>
</dbReference>
<organism evidence="2 3">
    <name type="scientific">Hymenobacter arizonensis</name>
    <name type="common">Siccationidurans arizonensis</name>
    <dbReference type="NCBI Taxonomy" id="1227077"/>
    <lineage>
        <taxon>Bacteria</taxon>
        <taxon>Pseudomonadati</taxon>
        <taxon>Bacteroidota</taxon>
        <taxon>Cytophagia</taxon>
        <taxon>Cytophagales</taxon>
        <taxon>Hymenobacteraceae</taxon>
        <taxon>Hymenobacter</taxon>
    </lineage>
</organism>
<dbReference type="EMBL" id="FOXS01000003">
    <property type="protein sequence ID" value="SFQ52537.1"/>
    <property type="molecule type" value="Genomic_DNA"/>
</dbReference>
<feature type="domain" description="GmrSD restriction endonucleases N-terminal" evidence="1">
    <location>
        <begin position="11"/>
        <end position="143"/>
    </location>
</feature>
<accession>A0A1I5Z8V9</accession>